<protein>
    <submittedName>
        <fullName evidence="1">Uncharacterized protein</fullName>
    </submittedName>
</protein>
<proteinExistence type="predicted"/>
<reference evidence="2" key="1">
    <citation type="submission" date="2014-09" db="EMBL/GenBank/DDBJ databases">
        <authorList>
            <person name="Mudge J."/>
            <person name="Ramaraj T."/>
            <person name="Lindquist I.E."/>
            <person name="Bharti A.K."/>
            <person name="Sundararajan A."/>
            <person name="Cameron C.T."/>
            <person name="Woodward J.E."/>
            <person name="May G.D."/>
            <person name="Brubaker C."/>
            <person name="Broadhvest J."/>
            <person name="Wilkins T.A."/>
        </authorList>
    </citation>
    <scope>NUCLEOTIDE SEQUENCE</scope>
    <source>
        <strain evidence="2">cv. AKA8401</strain>
    </source>
</reference>
<evidence type="ECO:0000313" key="2">
    <source>
        <dbReference type="Proteomes" id="UP000032142"/>
    </source>
</evidence>
<accession>A0A0B0NQR7</accession>
<organism evidence="1 2">
    <name type="scientific">Gossypium arboreum</name>
    <name type="common">Tree cotton</name>
    <name type="synonym">Gossypium nanking</name>
    <dbReference type="NCBI Taxonomy" id="29729"/>
    <lineage>
        <taxon>Eukaryota</taxon>
        <taxon>Viridiplantae</taxon>
        <taxon>Streptophyta</taxon>
        <taxon>Embryophyta</taxon>
        <taxon>Tracheophyta</taxon>
        <taxon>Spermatophyta</taxon>
        <taxon>Magnoliopsida</taxon>
        <taxon>eudicotyledons</taxon>
        <taxon>Gunneridae</taxon>
        <taxon>Pentapetalae</taxon>
        <taxon>rosids</taxon>
        <taxon>malvids</taxon>
        <taxon>Malvales</taxon>
        <taxon>Malvaceae</taxon>
        <taxon>Malvoideae</taxon>
        <taxon>Gossypium</taxon>
    </lineage>
</organism>
<evidence type="ECO:0000313" key="1">
    <source>
        <dbReference type="EMBL" id="KHG16858.1"/>
    </source>
</evidence>
<name>A0A0B0NQR7_GOSAR</name>
<keyword evidence="2" id="KW-1185">Reference proteome</keyword>
<gene>
    <name evidence="1" type="ORF">F383_22535</name>
</gene>
<sequence length="61" mass="7176">MTTFHNPIGKHFITISYTICTNSTCYPITYLIPCIIHLCNKYLSKPHLYIFIQKLPYQNIP</sequence>
<dbReference type="EMBL" id="KN407063">
    <property type="protein sequence ID" value="KHG16858.1"/>
    <property type="molecule type" value="Genomic_DNA"/>
</dbReference>
<dbReference type="Proteomes" id="UP000032142">
    <property type="component" value="Unassembled WGS sequence"/>
</dbReference>
<dbReference type="AlphaFoldDB" id="A0A0B0NQR7"/>